<dbReference type="STRING" id="1194526.A284_00995"/>
<evidence type="ECO:0000256" key="2">
    <source>
        <dbReference type="ARBA" id="ARBA00002280"/>
    </source>
</evidence>
<evidence type="ECO:0000256" key="7">
    <source>
        <dbReference type="ARBA" id="ARBA00022801"/>
    </source>
</evidence>
<dbReference type="GO" id="GO:0005829">
    <property type="term" value="C:cytosol"/>
    <property type="evidence" value="ECO:0007669"/>
    <property type="project" value="InterPro"/>
</dbReference>
<evidence type="ECO:0000256" key="10">
    <source>
        <dbReference type="PROSITE-ProRule" id="PRU10076"/>
    </source>
</evidence>
<dbReference type="AlphaFoldDB" id="A0A2T4Q335"/>
<dbReference type="PROSITE" id="PS01334">
    <property type="entry name" value="PYRASE_CYS"/>
    <property type="match status" value="1"/>
</dbReference>
<evidence type="ECO:0000256" key="5">
    <source>
        <dbReference type="ARBA" id="ARBA00022490"/>
    </source>
</evidence>
<sequence length="212" mass="23274">MKILVTGFDPFEGNQVNPSWEAVKQLPDHIGQHDITKLEVPTVFHKVMNVIQQALDSEQYDAVVAVGQAGGRAEITPERIGINIDDARIADNDGQQPIDIPIQPKGAPAYFSNLPVKRMTENIKQQGIPAKLSNSAGTFVCNHILYQLGYLNATRFPNLLFGFIHVPYIPEQVESTSQSPSLSLDTIVKGLIAAIEAIDRNDDIKIPLGETH</sequence>
<dbReference type="CDD" id="cd00501">
    <property type="entry name" value="Peptidase_C15"/>
    <property type="match status" value="1"/>
</dbReference>
<evidence type="ECO:0000256" key="3">
    <source>
        <dbReference type="ARBA" id="ARBA00004496"/>
    </source>
</evidence>
<dbReference type="GO" id="GO:0006508">
    <property type="term" value="P:proteolysis"/>
    <property type="evidence" value="ECO:0007669"/>
    <property type="project" value="UniProtKB-KW"/>
</dbReference>
<evidence type="ECO:0000256" key="8">
    <source>
        <dbReference type="ARBA" id="ARBA00022807"/>
    </source>
</evidence>
<keyword evidence="5 9" id="KW-0963">Cytoplasm</keyword>
<proteinExistence type="inferred from homology"/>
<feature type="active site" evidence="9">
    <location>
        <position position="165"/>
    </location>
</feature>
<dbReference type="NCBIfam" id="NF009676">
    <property type="entry name" value="PRK13197.1"/>
    <property type="match status" value="1"/>
</dbReference>
<keyword evidence="7 9" id="KW-0378">Hydrolase</keyword>
<dbReference type="InterPro" id="IPR016125">
    <property type="entry name" value="Peptidase_C15-like"/>
</dbReference>
<comment type="subunit">
    <text evidence="9">Homotetramer.</text>
</comment>
<reference evidence="12 13" key="1">
    <citation type="journal article" date="2016" name="Front. Microbiol.">
        <title>Comprehensive Phylogenetic Analysis of Bovine Non-aureus Staphylococci Species Based on Whole-Genome Sequencing.</title>
        <authorList>
            <person name="Naushad S."/>
            <person name="Barkema H.W."/>
            <person name="Luby C."/>
            <person name="Condas L.A."/>
            <person name="Nobrega D.B."/>
            <person name="Carson D.A."/>
            <person name="De Buck J."/>
        </authorList>
    </citation>
    <scope>NUCLEOTIDE SEQUENCE [LARGE SCALE GENOMIC DNA]</scope>
    <source>
        <strain evidence="12 13">SNUC 2993</strain>
    </source>
</reference>
<evidence type="ECO:0000256" key="6">
    <source>
        <dbReference type="ARBA" id="ARBA00022670"/>
    </source>
</evidence>
<feature type="active site" evidence="9 10">
    <location>
        <position position="78"/>
    </location>
</feature>
<dbReference type="PANTHER" id="PTHR23402:SF1">
    <property type="entry name" value="PYROGLUTAMYL-PEPTIDASE I"/>
    <property type="match status" value="1"/>
</dbReference>
<comment type="subcellular location">
    <subcellularLocation>
        <location evidence="3 9">Cytoplasm</location>
    </subcellularLocation>
</comment>
<dbReference type="FunFam" id="3.40.630.20:FF:000001">
    <property type="entry name" value="Pyrrolidone-carboxylate peptidase"/>
    <property type="match status" value="1"/>
</dbReference>
<comment type="caution">
    <text evidence="12">The sequence shown here is derived from an EMBL/GenBank/DDBJ whole genome shotgun (WGS) entry which is preliminary data.</text>
</comment>
<evidence type="ECO:0000256" key="11">
    <source>
        <dbReference type="PROSITE-ProRule" id="PRU10077"/>
    </source>
</evidence>
<dbReference type="EMBL" id="PZEV01000004">
    <property type="protein sequence ID" value="PTI52286.1"/>
    <property type="molecule type" value="Genomic_DNA"/>
</dbReference>
<dbReference type="GO" id="GO:0016920">
    <property type="term" value="F:pyroglutamyl-peptidase activity"/>
    <property type="evidence" value="ECO:0007669"/>
    <property type="project" value="UniProtKB-UniRule"/>
</dbReference>
<organism evidence="12 13">
    <name type="scientific">Staphylococcus warneri</name>
    <dbReference type="NCBI Taxonomy" id="1292"/>
    <lineage>
        <taxon>Bacteria</taxon>
        <taxon>Bacillati</taxon>
        <taxon>Bacillota</taxon>
        <taxon>Bacilli</taxon>
        <taxon>Bacillales</taxon>
        <taxon>Staphylococcaceae</taxon>
        <taxon>Staphylococcus</taxon>
    </lineage>
</organism>
<dbReference type="Proteomes" id="UP000240717">
    <property type="component" value="Unassembled WGS sequence"/>
</dbReference>
<dbReference type="InterPro" id="IPR033693">
    <property type="entry name" value="PGPEP1_Glu_AS"/>
</dbReference>
<dbReference type="PANTHER" id="PTHR23402">
    <property type="entry name" value="PROTEASE FAMILY C15 PYROGLUTAMYL-PEPTIDASE I-RELATED"/>
    <property type="match status" value="1"/>
</dbReference>
<evidence type="ECO:0000313" key="12">
    <source>
        <dbReference type="EMBL" id="PTI52286.1"/>
    </source>
</evidence>
<comment type="similarity">
    <text evidence="4 9">Belongs to the peptidase C15 family.</text>
</comment>
<dbReference type="PIRSF" id="PIRSF015592">
    <property type="entry name" value="Prld-crbxl_pptds"/>
    <property type="match status" value="1"/>
</dbReference>
<keyword evidence="8 9" id="KW-0788">Thiol protease</keyword>
<comment type="function">
    <text evidence="2 9">Removes 5-oxoproline from various penultimate amino acid residues except L-proline.</text>
</comment>
<feature type="active site" evidence="9 11">
    <location>
        <position position="141"/>
    </location>
</feature>
<evidence type="ECO:0000256" key="9">
    <source>
        <dbReference type="HAMAP-Rule" id="MF_00417"/>
    </source>
</evidence>
<dbReference type="RefSeq" id="WP_107533067.1">
    <property type="nucleotide sequence ID" value="NZ_PZEV01000004.1"/>
</dbReference>
<dbReference type="Gene3D" id="3.40.630.20">
    <property type="entry name" value="Peptidase C15, pyroglutamyl peptidase I-like"/>
    <property type="match status" value="1"/>
</dbReference>
<name>A0A2T4Q335_STAWA</name>
<dbReference type="PRINTS" id="PR00706">
    <property type="entry name" value="PYROGLUPTASE"/>
</dbReference>
<gene>
    <name evidence="9 12" type="primary">pcp</name>
    <name evidence="12" type="ORF">BU085_02155</name>
</gene>
<dbReference type="PROSITE" id="PS01333">
    <property type="entry name" value="PYRASE_GLU"/>
    <property type="match status" value="1"/>
</dbReference>
<dbReference type="EC" id="3.4.19.3" evidence="9"/>
<dbReference type="HAMAP" id="MF_00417">
    <property type="entry name" value="Pyrrolid_peptidase"/>
    <property type="match status" value="1"/>
</dbReference>
<accession>A0A2T4Q335</accession>
<dbReference type="InterPro" id="IPR000816">
    <property type="entry name" value="Peptidase_C15"/>
</dbReference>
<comment type="catalytic activity">
    <reaction evidence="1 9 10">
        <text>Release of an N-terminal pyroglutamyl group from a polypeptide, the second amino acid generally not being Pro.</text>
        <dbReference type="EC" id="3.4.19.3"/>
    </reaction>
</comment>
<protein>
    <recommendedName>
        <fullName evidence="9">Pyrrolidone-carboxylate peptidase</fullName>
        <ecNumber evidence="9">3.4.19.3</ecNumber>
    </recommendedName>
    <alternativeName>
        <fullName evidence="9">5-oxoprolyl-peptidase</fullName>
    </alternativeName>
    <alternativeName>
        <fullName evidence="9">Pyroglutamyl-peptidase I</fullName>
        <shortName evidence="9">PGP-I</shortName>
        <shortName evidence="9">Pyrase</shortName>
    </alternativeName>
</protein>
<dbReference type="InterPro" id="IPR036440">
    <property type="entry name" value="Peptidase_C15-like_sf"/>
</dbReference>
<dbReference type="NCBIfam" id="TIGR00504">
    <property type="entry name" value="pyro_pdase"/>
    <property type="match status" value="1"/>
</dbReference>
<evidence type="ECO:0000256" key="4">
    <source>
        <dbReference type="ARBA" id="ARBA00006641"/>
    </source>
</evidence>
<dbReference type="SUPFAM" id="SSF53182">
    <property type="entry name" value="Pyrrolidone carboxyl peptidase (pyroglutamate aminopeptidase)"/>
    <property type="match status" value="1"/>
</dbReference>
<keyword evidence="6 9" id="KW-0645">Protease</keyword>
<dbReference type="InterPro" id="IPR029762">
    <property type="entry name" value="PGP-I_bact-type"/>
</dbReference>
<evidence type="ECO:0000313" key="13">
    <source>
        <dbReference type="Proteomes" id="UP000240717"/>
    </source>
</evidence>
<evidence type="ECO:0000256" key="1">
    <source>
        <dbReference type="ARBA" id="ARBA00001770"/>
    </source>
</evidence>
<dbReference type="InterPro" id="IPR033694">
    <property type="entry name" value="PGPEP1_Cys_AS"/>
</dbReference>
<dbReference type="Pfam" id="PF01470">
    <property type="entry name" value="Peptidase_C15"/>
    <property type="match status" value="1"/>
</dbReference>